<dbReference type="GO" id="GO:0000155">
    <property type="term" value="F:phosphorelay sensor kinase activity"/>
    <property type="evidence" value="ECO:0007669"/>
    <property type="project" value="InterPro"/>
</dbReference>
<comment type="caution">
    <text evidence="6">The sequence shown here is derived from an EMBL/GenBank/DDBJ whole genome shotgun (WGS) entry which is preliminary data.</text>
</comment>
<dbReference type="InterPro" id="IPR036890">
    <property type="entry name" value="HATPase_C_sf"/>
</dbReference>
<dbReference type="InterPro" id="IPR011712">
    <property type="entry name" value="Sig_transdc_His_kin_sub3_dim/P"/>
</dbReference>
<keyword evidence="7" id="KW-1185">Reference proteome</keyword>
<dbReference type="EMBL" id="VFPA01000001">
    <property type="protein sequence ID" value="TQM13389.1"/>
    <property type="molecule type" value="Genomic_DNA"/>
</dbReference>
<reference evidence="6 7" key="1">
    <citation type="submission" date="2019-06" db="EMBL/GenBank/DDBJ databases">
        <title>Sequencing the genomes of 1000 actinobacteria strains.</title>
        <authorList>
            <person name="Klenk H.-P."/>
        </authorList>
    </citation>
    <scope>NUCLEOTIDE SEQUENCE [LARGE SCALE GENOMIC DNA]</scope>
    <source>
        <strain evidence="6 7">DSM 45301</strain>
    </source>
</reference>
<gene>
    <name evidence="6" type="ORF">FB558_0123</name>
</gene>
<evidence type="ECO:0000313" key="7">
    <source>
        <dbReference type="Proteomes" id="UP000315677"/>
    </source>
</evidence>
<keyword evidence="4" id="KW-0175">Coiled coil</keyword>
<feature type="domain" description="Histidine kinase/HSP90-like ATPase" evidence="5">
    <location>
        <begin position="285"/>
        <end position="381"/>
    </location>
</feature>
<dbReference type="InterPro" id="IPR029016">
    <property type="entry name" value="GAF-like_dom_sf"/>
</dbReference>
<dbReference type="Gene3D" id="3.30.565.10">
    <property type="entry name" value="Histidine kinase-like ATPase, C-terminal domain"/>
    <property type="match status" value="1"/>
</dbReference>
<dbReference type="CDD" id="cd16917">
    <property type="entry name" value="HATPase_UhpB-NarQ-NarX-like"/>
    <property type="match status" value="1"/>
</dbReference>
<dbReference type="SUPFAM" id="SSF55781">
    <property type="entry name" value="GAF domain-like"/>
    <property type="match status" value="1"/>
</dbReference>
<protein>
    <submittedName>
        <fullName evidence="6">Histidine kinase</fullName>
    </submittedName>
</protein>
<organism evidence="6 7">
    <name type="scientific">Pseudonocardia kunmingensis</name>
    <dbReference type="NCBI Taxonomy" id="630975"/>
    <lineage>
        <taxon>Bacteria</taxon>
        <taxon>Bacillati</taxon>
        <taxon>Actinomycetota</taxon>
        <taxon>Actinomycetes</taxon>
        <taxon>Pseudonocardiales</taxon>
        <taxon>Pseudonocardiaceae</taxon>
        <taxon>Pseudonocardia</taxon>
    </lineage>
</organism>
<dbReference type="InterPro" id="IPR003594">
    <property type="entry name" value="HATPase_dom"/>
</dbReference>
<evidence type="ECO:0000256" key="1">
    <source>
        <dbReference type="ARBA" id="ARBA00022679"/>
    </source>
</evidence>
<dbReference type="InterPro" id="IPR050482">
    <property type="entry name" value="Sensor_HK_TwoCompSys"/>
</dbReference>
<dbReference type="GO" id="GO:0016020">
    <property type="term" value="C:membrane"/>
    <property type="evidence" value="ECO:0007669"/>
    <property type="project" value="InterPro"/>
</dbReference>
<name>A0A543DVS4_9PSEU</name>
<keyword evidence="2 6" id="KW-0418">Kinase</keyword>
<evidence type="ECO:0000256" key="2">
    <source>
        <dbReference type="ARBA" id="ARBA00022777"/>
    </source>
</evidence>
<proteinExistence type="predicted"/>
<dbReference type="SMART" id="SM00387">
    <property type="entry name" value="HATPase_c"/>
    <property type="match status" value="1"/>
</dbReference>
<keyword evidence="3" id="KW-0902">Two-component regulatory system</keyword>
<evidence type="ECO:0000259" key="5">
    <source>
        <dbReference type="SMART" id="SM00387"/>
    </source>
</evidence>
<dbReference type="Pfam" id="PF07730">
    <property type="entry name" value="HisKA_3"/>
    <property type="match status" value="1"/>
</dbReference>
<evidence type="ECO:0000256" key="3">
    <source>
        <dbReference type="ARBA" id="ARBA00023012"/>
    </source>
</evidence>
<dbReference type="PANTHER" id="PTHR24421">
    <property type="entry name" value="NITRATE/NITRITE SENSOR PROTEIN NARX-RELATED"/>
    <property type="match status" value="1"/>
</dbReference>
<dbReference type="Pfam" id="PF13581">
    <property type="entry name" value="HATPase_c_2"/>
    <property type="match status" value="1"/>
</dbReference>
<dbReference type="OrthoDB" id="4069167at2"/>
<dbReference type="RefSeq" id="WP_094931956.1">
    <property type="nucleotide sequence ID" value="NZ_VFPA01000001.1"/>
</dbReference>
<accession>A0A543DVS4</accession>
<keyword evidence="1" id="KW-0808">Transferase</keyword>
<dbReference type="Proteomes" id="UP000315677">
    <property type="component" value="Unassembled WGS sequence"/>
</dbReference>
<evidence type="ECO:0000313" key="6">
    <source>
        <dbReference type="EMBL" id="TQM13389.1"/>
    </source>
</evidence>
<dbReference type="InterPro" id="IPR003018">
    <property type="entry name" value="GAF"/>
</dbReference>
<dbReference type="Pfam" id="PF13185">
    <property type="entry name" value="GAF_2"/>
    <property type="match status" value="1"/>
</dbReference>
<feature type="coiled-coil region" evidence="4">
    <location>
        <begin position="215"/>
        <end position="242"/>
    </location>
</feature>
<dbReference type="SUPFAM" id="SSF55874">
    <property type="entry name" value="ATPase domain of HSP90 chaperone/DNA topoisomerase II/histidine kinase"/>
    <property type="match status" value="1"/>
</dbReference>
<evidence type="ECO:0000256" key="4">
    <source>
        <dbReference type="SAM" id="Coils"/>
    </source>
</evidence>
<dbReference type="Gene3D" id="3.30.450.40">
    <property type="match status" value="1"/>
</dbReference>
<dbReference type="GO" id="GO:0046983">
    <property type="term" value="F:protein dimerization activity"/>
    <property type="evidence" value="ECO:0007669"/>
    <property type="project" value="InterPro"/>
</dbReference>
<sequence length="387" mass="41562">MSLPSGGETDAVLDELAVRHSELLVLQDDSVAMQAVARRLRELGGFDMSLVGRVEAGRRMVHRSWQGTQSTALHRLVVPEGIGLGGKSIALRKPVWVRDYLASTTISHEFDELVDREGLRAMLAVPMVYDGAVLGAVYVGVREKVSFGDGVIARVEQEAAGASISLVSSHRAKMRTDLTLDADRRRLAADLHDSVSPVLFRIGAELRSLRSVQDLDRIRGRLDEVERQVQSVNAALRTSLARLTEQPAERQLAVAIQEDCEAFEERTGIPARYVALAEIPELPPSRVEALTGVVREALVNVEKHARACTVVVSVVVTGNALTVAVADDGQGSQDGGTAPEKAGHLGLPLAARRMERVGGGLSVIGNEDGGVTVRAWVPQASEEATDD</sequence>
<dbReference type="AlphaFoldDB" id="A0A543DVS4"/>